<evidence type="ECO:0000256" key="1">
    <source>
        <dbReference type="ARBA" id="ARBA00022763"/>
    </source>
</evidence>
<dbReference type="InterPro" id="IPR051912">
    <property type="entry name" value="Alkylbase_DNA_Glycosylase/TA"/>
</dbReference>
<proteinExistence type="predicted"/>
<keyword evidence="1" id="KW-0227">DNA damage</keyword>
<reference evidence="4" key="1">
    <citation type="submission" date="2020-05" db="EMBL/GenBank/DDBJ databases">
        <authorList>
            <person name="Chiriac C."/>
            <person name="Salcher M."/>
            <person name="Ghai R."/>
            <person name="Kavagutti S V."/>
        </authorList>
    </citation>
    <scope>NUCLEOTIDE SEQUENCE</scope>
</reference>
<sequence>MGPSGPSASVEQVSEAGTRRVWRPDWPCPVEAVLRQQKHGGADPTWQRDEDGRIWRGLRTPQGLVTLSIHAEARLGEVHAEAWGPGTQWALDQVPAMLGGEDDWSAFEPRHPVLVEARRRFPHARLGRGGLVMEALVPAIIEQKVTGQEAFAGFRMLVHRFGEPAPGPGAERGLKVQPDAQTLRTVPSWEWLRMHIDPARSRTIVTAARVADALERTAALDPAEADRRLRTLPGIGEWTSAEVRQRAHGDPDAVSFGDYHVAKDVGWALTGTPFDDEEMRAYLEPWRPQRGRVPALLAMAGLHRPRRGARMAPRTHLPAQVTRHRR</sequence>
<dbReference type="GO" id="GO:0006307">
    <property type="term" value="P:DNA alkylation repair"/>
    <property type="evidence" value="ECO:0007669"/>
    <property type="project" value="TreeGrafter"/>
</dbReference>
<dbReference type="GO" id="GO:0032993">
    <property type="term" value="C:protein-DNA complex"/>
    <property type="evidence" value="ECO:0007669"/>
    <property type="project" value="TreeGrafter"/>
</dbReference>
<evidence type="ECO:0000313" key="4">
    <source>
        <dbReference type="EMBL" id="CAB4724319.1"/>
    </source>
</evidence>
<accession>A0A6J6RPD4</accession>
<gene>
    <name evidence="4" type="ORF">UFOPK2761_00031</name>
</gene>
<dbReference type="InterPro" id="IPR011257">
    <property type="entry name" value="DNA_glycosylase"/>
</dbReference>
<dbReference type="SUPFAM" id="SSF48150">
    <property type="entry name" value="DNA-glycosylase"/>
    <property type="match status" value="1"/>
</dbReference>
<dbReference type="Gene3D" id="1.10.340.30">
    <property type="entry name" value="Hypothetical protein, domain 2"/>
    <property type="match status" value="1"/>
</dbReference>
<dbReference type="PANTHER" id="PTHR43003:SF6">
    <property type="entry name" value="DNA GLYCOSYLASE"/>
    <property type="match status" value="1"/>
</dbReference>
<dbReference type="EMBL" id="CAEZYQ010000001">
    <property type="protein sequence ID" value="CAB4724319.1"/>
    <property type="molecule type" value="Genomic_DNA"/>
</dbReference>
<feature type="region of interest" description="Disordered" evidence="3">
    <location>
        <begin position="306"/>
        <end position="326"/>
    </location>
</feature>
<dbReference type="PANTHER" id="PTHR43003">
    <property type="entry name" value="DNA-3-METHYLADENINE GLYCOSYLASE"/>
    <property type="match status" value="1"/>
</dbReference>
<protein>
    <submittedName>
        <fullName evidence="4">Unannotated protein</fullName>
    </submittedName>
</protein>
<dbReference type="GO" id="GO:0005737">
    <property type="term" value="C:cytoplasm"/>
    <property type="evidence" value="ECO:0007669"/>
    <property type="project" value="TreeGrafter"/>
</dbReference>
<keyword evidence="2" id="KW-0234">DNA repair</keyword>
<evidence type="ECO:0000256" key="3">
    <source>
        <dbReference type="SAM" id="MobiDB-lite"/>
    </source>
</evidence>
<dbReference type="AlphaFoldDB" id="A0A6J6RPD4"/>
<dbReference type="GO" id="GO:0006285">
    <property type="term" value="P:base-excision repair, AP site formation"/>
    <property type="evidence" value="ECO:0007669"/>
    <property type="project" value="TreeGrafter"/>
</dbReference>
<evidence type="ECO:0000256" key="2">
    <source>
        <dbReference type="ARBA" id="ARBA00023204"/>
    </source>
</evidence>
<dbReference type="GO" id="GO:0043916">
    <property type="term" value="F:DNA-7-methylguanine glycosylase activity"/>
    <property type="evidence" value="ECO:0007669"/>
    <property type="project" value="TreeGrafter"/>
</dbReference>
<dbReference type="GO" id="GO:0032131">
    <property type="term" value="F:alkylated DNA binding"/>
    <property type="evidence" value="ECO:0007669"/>
    <property type="project" value="TreeGrafter"/>
</dbReference>
<dbReference type="GO" id="GO:0008725">
    <property type="term" value="F:DNA-3-methyladenine glycosylase activity"/>
    <property type="evidence" value="ECO:0007669"/>
    <property type="project" value="TreeGrafter"/>
</dbReference>
<name>A0A6J6RPD4_9ZZZZ</name>
<organism evidence="4">
    <name type="scientific">freshwater metagenome</name>
    <dbReference type="NCBI Taxonomy" id="449393"/>
    <lineage>
        <taxon>unclassified sequences</taxon>
        <taxon>metagenomes</taxon>
        <taxon>ecological metagenomes</taxon>
    </lineage>
</organism>